<keyword evidence="2" id="KW-0808">Transferase</keyword>
<dbReference type="SUPFAM" id="SSF53448">
    <property type="entry name" value="Nucleotide-diphospho-sugar transferases"/>
    <property type="match status" value="1"/>
</dbReference>
<feature type="domain" description="Glycosyltransferase 2-like" evidence="1">
    <location>
        <begin position="5"/>
        <end position="176"/>
    </location>
</feature>
<dbReference type="Gene3D" id="3.90.550.10">
    <property type="entry name" value="Spore Coat Polysaccharide Biosynthesis Protein SpsA, Chain A"/>
    <property type="match status" value="1"/>
</dbReference>
<accession>A0A414EN49</accession>
<gene>
    <name evidence="2" type="ORF">DW740_01930</name>
</gene>
<evidence type="ECO:0000259" key="1">
    <source>
        <dbReference type="Pfam" id="PF00535"/>
    </source>
</evidence>
<organism evidence="2 3">
    <name type="scientific">Blautia obeum</name>
    <dbReference type="NCBI Taxonomy" id="40520"/>
    <lineage>
        <taxon>Bacteria</taxon>
        <taxon>Bacillati</taxon>
        <taxon>Bacillota</taxon>
        <taxon>Clostridia</taxon>
        <taxon>Lachnospirales</taxon>
        <taxon>Lachnospiraceae</taxon>
        <taxon>Blautia</taxon>
    </lineage>
</organism>
<dbReference type="AlphaFoldDB" id="A0A414EN49"/>
<dbReference type="PANTHER" id="PTHR22916:SF3">
    <property type="entry name" value="UDP-GLCNAC:BETAGAL BETA-1,3-N-ACETYLGLUCOSAMINYLTRANSFERASE-LIKE PROTEIN 1"/>
    <property type="match status" value="1"/>
</dbReference>
<reference evidence="2 3" key="1">
    <citation type="submission" date="2018-08" db="EMBL/GenBank/DDBJ databases">
        <title>A genome reference for cultivated species of the human gut microbiota.</title>
        <authorList>
            <person name="Zou Y."/>
            <person name="Xue W."/>
            <person name="Luo G."/>
        </authorList>
    </citation>
    <scope>NUCLEOTIDE SEQUENCE [LARGE SCALE GENOMIC DNA]</scope>
    <source>
        <strain evidence="2 3">AM28-23</strain>
    </source>
</reference>
<protein>
    <submittedName>
        <fullName evidence="2">Glycosyltransferase</fullName>
    </submittedName>
</protein>
<dbReference type="EMBL" id="QSKF01000001">
    <property type="protein sequence ID" value="RHE42083.1"/>
    <property type="molecule type" value="Genomic_DNA"/>
</dbReference>
<evidence type="ECO:0000313" key="3">
    <source>
        <dbReference type="Proteomes" id="UP000283745"/>
    </source>
</evidence>
<evidence type="ECO:0000313" key="2">
    <source>
        <dbReference type="EMBL" id="RHE42083.1"/>
    </source>
</evidence>
<dbReference type="GO" id="GO:0016758">
    <property type="term" value="F:hexosyltransferase activity"/>
    <property type="evidence" value="ECO:0007669"/>
    <property type="project" value="UniProtKB-ARBA"/>
</dbReference>
<proteinExistence type="predicted"/>
<name>A0A414EN49_9FIRM</name>
<sequence>MKKVSVVIPVWNTEKYIKECLDSILAQSIIDELEIICVNDGSTDTSLEILRKYEKQYEQIKVIDQINGGQSTARNVALNVAAGEYVYFMDGDDLLTSFALEELWKICREKQLDVLYFSGTSFYESEELAQIHSSFANIYYRKGEYTKVLNGEEMLLELRKNKDYLVSPCLQIIRRAFLMENNIRFYEGIIHEDNCFSFRTLLSAERTFCVNDIYFYRRVRSNSVMTGGENWRNLKGYFSAFMDQMEFLKIREIKNLETVSEIENILWLLLKHVERIYEDISINEKEKFLNSCTIYERYFFKAVLVKSMNEQKREVNKVKKQIKRLKNSKSYKIGRKITLPARLVKGGIKCWKQHGFAYTCKLTVKKIVNKVR</sequence>
<dbReference type="Proteomes" id="UP000283745">
    <property type="component" value="Unassembled WGS sequence"/>
</dbReference>
<dbReference type="Pfam" id="PF00535">
    <property type="entry name" value="Glycos_transf_2"/>
    <property type="match status" value="1"/>
</dbReference>
<dbReference type="RefSeq" id="WP_015543026.1">
    <property type="nucleotide sequence ID" value="NZ_CABJFK010000001.1"/>
</dbReference>
<dbReference type="InterPro" id="IPR001173">
    <property type="entry name" value="Glyco_trans_2-like"/>
</dbReference>
<dbReference type="CDD" id="cd00761">
    <property type="entry name" value="Glyco_tranf_GTA_type"/>
    <property type="match status" value="1"/>
</dbReference>
<comment type="caution">
    <text evidence="2">The sequence shown here is derived from an EMBL/GenBank/DDBJ whole genome shotgun (WGS) entry which is preliminary data.</text>
</comment>
<dbReference type="PANTHER" id="PTHR22916">
    <property type="entry name" value="GLYCOSYLTRANSFERASE"/>
    <property type="match status" value="1"/>
</dbReference>
<dbReference type="InterPro" id="IPR029044">
    <property type="entry name" value="Nucleotide-diphossugar_trans"/>
</dbReference>